<sequence>MRKITDRQFEALQTIDKYIKEKGYPPTYRELMSMLGVTSPSTVKGLLDALRRKEYVTWEAGSPRTLRIMHR</sequence>
<evidence type="ECO:0000259" key="1">
    <source>
        <dbReference type="Pfam" id="PF01726"/>
    </source>
</evidence>
<dbReference type="AlphaFoldDB" id="A0A0D1IWN4"/>
<dbReference type="Gene3D" id="1.10.10.10">
    <property type="entry name" value="Winged helix-like DNA-binding domain superfamily/Winged helix DNA-binding domain"/>
    <property type="match status" value="1"/>
</dbReference>
<dbReference type="PATRIC" id="fig|1423.173.peg.4840"/>
<dbReference type="EMBL" id="JXBC01000014">
    <property type="protein sequence ID" value="KIU04399.1"/>
    <property type="molecule type" value="Genomic_DNA"/>
</dbReference>
<gene>
    <name evidence="2" type="ORF">SC09_contig8orf00030</name>
</gene>
<protein>
    <submittedName>
        <fullName evidence="2">LexA family transcriptional repressor</fullName>
    </submittedName>
</protein>
<feature type="domain" description="LexA repressor DNA-binding" evidence="1">
    <location>
        <begin position="1"/>
        <end position="65"/>
    </location>
</feature>
<evidence type="ECO:0000313" key="3">
    <source>
        <dbReference type="Proteomes" id="UP000032247"/>
    </source>
</evidence>
<evidence type="ECO:0000313" key="2">
    <source>
        <dbReference type="EMBL" id="KIU04399.1"/>
    </source>
</evidence>
<accession>A0A0D1IWN4</accession>
<dbReference type="Pfam" id="PF01726">
    <property type="entry name" value="LexA_DNA_bind"/>
    <property type="match status" value="1"/>
</dbReference>
<dbReference type="GO" id="GO:0006508">
    <property type="term" value="P:proteolysis"/>
    <property type="evidence" value="ECO:0007669"/>
    <property type="project" value="InterPro"/>
</dbReference>
<proteinExistence type="predicted"/>
<dbReference type="PANTHER" id="PTHR33516:SF2">
    <property type="entry name" value="LEXA REPRESSOR-RELATED"/>
    <property type="match status" value="1"/>
</dbReference>
<reference evidence="2 3" key="1">
    <citation type="submission" date="2014-12" db="EMBL/GenBank/DDBJ databases">
        <title>Comparative genome analysis of Bacillus coagulans HM-08, Clostridium butyricum HM-68, Bacillus subtilis HM-66 and Bacillus licheniformis BL-09.</title>
        <authorList>
            <person name="Zhang H."/>
        </authorList>
    </citation>
    <scope>NUCLEOTIDE SEQUENCE [LARGE SCALE GENOMIC DNA]</scope>
    <source>
        <strain evidence="2 3">HM-66</strain>
    </source>
</reference>
<dbReference type="Proteomes" id="UP000032247">
    <property type="component" value="Unassembled WGS sequence"/>
</dbReference>
<comment type="caution">
    <text evidence="2">The sequence shown here is derived from an EMBL/GenBank/DDBJ whole genome shotgun (WGS) entry which is preliminary data.</text>
</comment>
<dbReference type="PANTHER" id="PTHR33516">
    <property type="entry name" value="LEXA REPRESSOR"/>
    <property type="match status" value="1"/>
</dbReference>
<dbReference type="GO" id="GO:0004252">
    <property type="term" value="F:serine-type endopeptidase activity"/>
    <property type="evidence" value="ECO:0007669"/>
    <property type="project" value="InterPro"/>
</dbReference>
<name>A0A0D1IWN4_BACIU</name>
<organism evidence="2 3">
    <name type="scientific">Bacillus subtilis</name>
    <dbReference type="NCBI Taxonomy" id="1423"/>
    <lineage>
        <taxon>Bacteria</taxon>
        <taxon>Bacillati</taxon>
        <taxon>Bacillota</taxon>
        <taxon>Bacilli</taxon>
        <taxon>Bacillales</taxon>
        <taxon>Bacillaceae</taxon>
        <taxon>Bacillus</taxon>
    </lineage>
</organism>
<dbReference type="SUPFAM" id="SSF46785">
    <property type="entry name" value="Winged helix' DNA-binding domain"/>
    <property type="match status" value="1"/>
</dbReference>
<dbReference type="InterPro" id="IPR006199">
    <property type="entry name" value="LexA_DNA-bd_dom"/>
</dbReference>
<dbReference type="InterPro" id="IPR036390">
    <property type="entry name" value="WH_DNA-bd_sf"/>
</dbReference>
<dbReference type="InterPro" id="IPR050077">
    <property type="entry name" value="LexA_repressor"/>
</dbReference>
<dbReference type="InterPro" id="IPR036388">
    <property type="entry name" value="WH-like_DNA-bd_sf"/>
</dbReference>